<geneLocation type="plasmid" evidence="5 6">
    <name>pSYMBR3459</name>
</geneLocation>
<dbReference type="KEGG" id="bpx:BUPH_08563"/>
<dbReference type="PATRIC" id="fig|1229205.11.peg.7127"/>
<dbReference type="eggNOG" id="COG1879">
    <property type="taxonomic scope" value="Bacteria"/>
</dbReference>
<dbReference type="InterPro" id="IPR025997">
    <property type="entry name" value="SBP_2_dom"/>
</dbReference>
<dbReference type="Proteomes" id="UP000010105">
    <property type="component" value="Plasmid pSYMBR3459"/>
</dbReference>
<evidence type="ECO:0000256" key="1">
    <source>
        <dbReference type="ARBA" id="ARBA00004196"/>
    </source>
</evidence>
<evidence type="ECO:0000256" key="2">
    <source>
        <dbReference type="ARBA" id="ARBA00007639"/>
    </source>
</evidence>
<keyword evidence="3" id="KW-0732">Signal</keyword>
<sequence>MNGDKHEGNLEDDGRLESTRSDVLRCGDEARGAVVRGDVVRSADSGGACGRGRYVADAGSFGGEDGRRAFDDREDRMARPVIKSEATCRQAHRDRVVLRGSRWCGARFTRHGRGGQDAGLAGQRARWAGDPQEQNKALNSAIDAKYDGIVLEFVDTTTVSDGVARALKAKIPLITLGTLRNTPDTIPDVSWDYAKHGEALANYMIWKSNGNVNALILLNTDLYVTRNGQWVGTKNVLTDPEKCKDCKVTVKEWPMANIDTQPGSIATAALQANPKINWGWCFDACMSRVSRALIASGLSSKMRGAGFDCNAESLQLIKDGQVEAVCAADPREWDAYAVIDNLNRLMQGQPTVNQGIPVRLFDKTNISTLSDYEMSHGWQGGYDFRAAYRKLWGMQK</sequence>
<organism evidence="5 6">
    <name type="scientific">Paraburkholderia phenoliruptrix BR3459a</name>
    <dbReference type="NCBI Taxonomy" id="1229205"/>
    <lineage>
        <taxon>Bacteria</taxon>
        <taxon>Pseudomonadati</taxon>
        <taxon>Pseudomonadota</taxon>
        <taxon>Betaproteobacteria</taxon>
        <taxon>Burkholderiales</taxon>
        <taxon>Burkholderiaceae</taxon>
        <taxon>Paraburkholderia</taxon>
    </lineage>
</organism>
<dbReference type="PANTHER" id="PTHR46847:SF1">
    <property type="entry name" value="D-ALLOSE-BINDING PERIPLASMIC PROTEIN-RELATED"/>
    <property type="match status" value="1"/>
</dbReference>
<dbReference type="SUPFAM" id="SSF53822">
    <property type="entry name" value="Periplasmic binding protein-like I"/>
    <property type="match status" value="1"/>
</dbReference>
<evidence type="ECO:0000256" key="3">
    <source>
        <dbReference type="ARBA" id="ARBA00022729"/>
    </source>
</evidence>
<dbReference type="EMBL" id="CP003865">
    <property type="protein sequence ID" value="AFT90379.1"/>
    <property type="molecule type" value="Genomic_DNA"/>
</dbReference>
<proteinExistence type="inferred from homology"/>
<dbReference type="Pfam" id="PF13407">
    <property type="entry name" value="Peripla_BP_4"/>
    <property type="match status" value="1"/>
</dbReference>
<dbReference type="InterPro" id="IPR028082">
    <property type="entry name" value="Peripla_BP_I"/>
</dbReference>
<feature type="domain" description="Periplasmic binding protein" evidence="4">
    <location>
        <begin position="129"/>
        <end position="349"/>
    </location>
</feature>
<evidence type="ECO:0000313" key="6">
    <source>
        <dbReference type="Proteomes" id="UP000010105"/>
    </source>
</evidence>
<gene>
    <name evidence="5" type="ORF">BUPH_08563</name>
</gene>
<dbReference type="HOGENOM" id="CLU_695747_0_0_4"/>
<reference evidence="5 6" key="1">
    <citation type="journal article" date="2012" name="J. Bacteriol.">
        <title>Complete Genome Sequence of Burkholderia phenoliruptrix BR3459a (CLA1), a Heat-Tolerant, Nitrogen-Fixing Symbiont of Mimosa flocculosa.</title>
        <authorList>
            <person name="de Oliveira Cunha C."/>
            <person name="Goda Zuleta L.F."/>
            <person name="Paula de Almeida L.G."/>
            <person name="Prioli Ciapina L."/>
            <person name="Lustrino Borges W."/>
            <person name="Pitard R.M."/>
            <person name="Baldani J.I."/>
            <person name="Straliotto R."/>
            <person name="de Faria S.M."/>
            <person name="Hungria M."/>
            <person name="Sousa Cavada B."/>
            <person name="Mercante F.M."/>
            <person name="Ribeiro de Vasconcelos A.T."/>
        </authorList>
    </citation>
    <scope>NUCLEOTIDE SEQUENCE [LARGE SCALE GENOMIC DNA]</scope>
    <source>
        <strain evidence="5 6">BR3459a</strain>
        <plasmid evidence="5 6">pSYMBR3459</plasmid>
    </source>
</reference>
<keyword evidence="5" id="KW-0614">Plasmid</keyword>
<name>K0E3H8_9BURK</name>
<evidence type="ECO:0000313" key="5">
    <source>
        <dbReference type="EMBL" id="AFT90379.1"/>
    </source>
</evidence>
<dbReference type="CDD" id="cd01536">
    <property type="entry name" value="PBP1_ABC_sugar_binding-like"/>
    <property type="match status" value="1"/>
</dbReference>
<accession>K0E3H8</accession>
<protein>
    <submittedName>
        <fullName evidence="5">Ribose transport system substrate-binding protein</fullName>
    </submittedName>
</protein>
<comment type="subcellular location">
    <subcellularLocation>
        <location evidence="1">Cell envelope</location>
    </subcellularLocation>
</comment>
<dbReference type="GO" id="GO:0030246">
    <property type="term" value="F:carbohydrate binding"/>
    <property type="evidence" value="ECO:0007669"/>
    <property type="project" value="UniProtKB-ARBA"/>
</dbReference>
<evidence type="ECO:0000259" key="4">
    <source>
        <dbReference type="Pfam" id="PF13407"/>
    </source>
</evidence>
<comment type="similarity">
    <text evidence="2">Belongs to the bacterial solute-binding protein 2 family.</text>
</comment>
<dbReference type="GO" id="GO:0030313">
    <property type="term" value="C:cell envelope"/>
    <property type="evidence" value="ECO:0007669"/>
    <property type="project" value="UniProtKB-SubCell"/>
</dbReference>
<dbReference type="PANTHER" id="PTHR46847">
    <property type="entry name" value="D-ALLOSE-BINDING PERIPLASMIC PROTEIN-RELATED"/>
    <property type="match status" value="1"/>
</dbReference>
<dbReference type="Gene3D" id="3.40.50.2300">
    <property type="match status" value="2"/>
</dbReference>
<dbReference type="AlphaFoldDB" id="K0E3H8"/>